<comment type="cofactor">
    <cofactor evidence="1">
        <name>Ca(2+)</name>
        <dbReference type="ChEBI" id="CHEBI:29108"/>
    </cofactor>
</comment>
<evidence type="ECO:0000256" key="6">
    <source>
        <dbReference type="ARBA" id="ARBA00022801"/>
    </source>
</evidence>
<dbReference type="InterPro" id="IPR033113">
    <property type="entry name" value="PLA2_histidine"/>
</dbReference>
<comment type="subcellular location">
    <subcellularLocation>
        <location evidence="2">Secreted</location>
    </subcellularLocation>
</comment>
<feature type="signal peptide" evidence="11">
    <location>
        <begin position="1"/>
        <end position="21"/>
    </location>
</feature>
<dbReference type="OrthoDB" id="10059604at2759"/>
<feature type="chain" id="PRO_5038339935" description="phospholipase A2" evidence="11">
    <location>
        <begin position="22"/>
        <end position="609"/>
    </location>
</feature>
<dbReference type="EMBL" id="JAFDVH010000006">
    <property type="protein sequence ID" value="KAG7476611.1"/>
    <property type="molecule type" value="Genomic_DNA"/>
</dbReference>
<evidence type="ECO:0000256" key="9">
    <source>
        <dbReference type="ARBA" id="ARBA00023157"/>
    </source>
</evidence>
<dbReference type="PANTHER" id="PTHR12253">
    <property type="entry name" value="RH14732P"/>
    <property type="match status" value="1"/>
</dbReference>
<organism evidence="13 14">
    <name type="scientific">Megalops atlanticus</name>
    <name type="common">Tarpon</name>
    <name type="synonym">Clupea gigantea</name>
    <dbReference type="NCBI Taxonomy" id="7932"/>
    <lineage>
        <taxon>Eukaryota</taxon>
        <taxon>Metazoa</taxon>
        <taxon>Chordata</taxon>
        <taxon>Craniata</taxon>
        <taxon>Vertebrata</taxon>
        <taxon>Euteleostomi</taxon>
        <taxon>Actinopterygii</taxon>
        <taxon>Neopterygii</taxon>
        <taxon>Teleostei</taxon>
        <taxon>Elopiformes</taxon>
        <taxon>Megalopidae</taxon>
        <taxon>Megalops</taxon>
    </lineage>
</organism>
<evidence type="ECO:0000256" key="1">
    <source>
        <dbReference type="ARBA" id="ARBA00001913"/>
    </source>
</evidence>
<feature type="compositionally biased region" description="Basic residues" evidence="10">
    <location>
        <begin position="570"/>
        <end position="583"/>
    </location>
</feature>
<dbReference type="GO" id="GO:0046872">
    <property type="term" value="F:metal ion binding"/>
    <property type="evidence" value="ECO:0007669"/>
    <property type="project" value="UniProtKB-KW"/>
</dbReference>
<dbReference type="GO" id="GO:0005576">
    <property type="term" value="C:extracellular region"/>
    <property type="evidence" value="ECO:0007669"/>
    <property type="project" value="UniProtKB-SubCell"/>
</dbReference>
<evidence type="ECO:0000256" key="11">
    <source>
        <dbReference type="SAM" id="SignalP"/>
    </source>
</evidence>
<feature type="compositionally biased region" description="Basic residues" evidence="10">
    <location>
        <begin position="348"/>
        <end position="362"/>
    </location>
</feature>
<evidence type="ECO:0000256" key="10">
    <source>
        <dbReference type="SAM" id="MobiDB-lite"/>
    </source>
</evidence>
<evidence type="ECO:0000256" key="3">
    <source>
        <dbReference type="ARBA" id="ARBA00013278"/>
    </source>
</evidence>
<keyword evidence="7" id="KW-0106">Calcium</keyword>
<feature type="domain" description="Phospholipase A2-like central" evidence="12">
    <location>
        <begin position="150"/>
        <end position="279"/>
    </location>
</feature>
<evidence type="ECO:0000313" key="14">
    <source>
        <dbReference type="Proteomes" id="UP001046870"/>
    </source>
</evidence>
<dbReference type="GO" id="GO:0006644">
    <property type="term" value="P:phospholipid metabolic process"/>
    <property type="evidence" value="ECO:0007669"/>
    <property type="project" value="InterPro"/>
</dbReference>
<dbReference type="SMART" id="SM00085">
    <property type="entry name" value="PA2c"/>
    <property type="match status" value="1"/>
</dbReference>
<dbReference type="GO" id="GO:0004623">
    <property type="term" value="F:phospholipase A2 activity"/>
    <property type="evidence" value="ECO:0007669"/>
    <property type="project" value="UniProtKB-EC"/>
</dbReference>
<gene>
    <name evidence="13" type="ORF">MATL_G00084700</name>
</gene>
<dbReference type="GO" id="GO:0050482">
    <property type="term" value="P:arachidonate secretion"/>
    <property type="evidence" value="ECO:0007669"/>
    <property type="project" value="InterPro"/>
</dbReference>
<dbReference type="CDD" id="cd04704">
    <property type="entry name" value="PLA2_bee_venom_like"/>
    <property type="match status" value="1"/>
</dbReference>
<accession>A0A9D3Q4F6</accession>
<sequence>MQNSRYLHFVILLVLYGFSSADDATAGQNSANFCYWTINTTQGHSHYSFLRLSEKTQPKSLQLYHSVWTEKGQLVDCAVSDESTVTESYLSRCREEGARNFFNVPDKRFNVGVLFAPGTSCASSFVNGAEASKRQKRDLQVHYQTASEHHSLQDSSRVKLQRKKRAWIVPGTVWCGSGDKATHYDDLGVFMQTDRCCRDHDHCGETISAFRSGYGIFNRNFFTVSHCDCDHKFRRCLLGANDTIANLVGYSYFNILKTPCFIFDQKMQCTQTNWWGMCTLSQMTRYAIMQDPTVYNSSHSATEDEESGVTSVPSAAAGRTDVTSASAAPTVRPVQNVMSSTRNDSRPPSRRPKPGRRCRPRGPARGGTFRFGKVRGPRRRVCVEQPTASTQRPSTAPVLRLTTVSTAGGEDTTSPPAQMGHPGSENALPTIQPRIQGMVPDNHLAPMEDSRQRDKLQPCDCYKHLDECRLKILPQEERFGLRNLEHKTLYHCNCTQRMAQQLSQLEEPDGVQSLLVDFVSLSCFKMPNPDECAGRTRCSAVLSEASQLRLALTRTDDTGAAKQLEGPNPKVKRHNTKRSKRKHVPVRLYKRCLRIMDSKAAKMDKTSMS</sequence>
<keyword evidence="4" id="KW-0964">Secreted</keyword>
<evidence type="ECO:0000256" key="8">
    <source>
        <dbReference type="ARBA" id="ARBA00023098"/>
    </source>
</evidence>
<protein>
    <recommendedName>
        <fullName evidence="3">phospholipase A2</fullName>
        <ecNumber evidence="3">3.1.1.4</ecNumber>
    </recommendedName>
</protein>
<dbReference type="SUPFAM" id="SSF48619">
    <property type="entry name" value="Phospholipase A2, PLA2"/>
    <property type="match status" value="1"/>
</dbReference>
<evidence type="ECO:0000256" key="2">
    <source>
        <dbReference type="ARBA" id="ARBA00004613"/>
    </source>
</evidence>
<dbReference type="AlphaFoldDB" id="A0A9D3Q4F6"/>
<comment type="caution">
    <text evidence="13">The sequence shown here is derived from an EMBL/GenBank/DDBJ whole genome shotgun (WGS) entry which is preliminary data.</text>
</comment>
<evidence type="ECO:0000259" key="12">
    <source>
        <dbReference type="SMART" id="SM00085"/>
    </source>
</evidence>
<dbReference type="InterPro" id="IPR036444">
    <property type="entry name" value="PLipase_A2_dom_sf"/>
</dbReference>
<keyword evidence="6" id="KW-0378">Hydrolase</keyword>
<dbReference type="PROSITE" id="PS00118">
    <property type="entry name" value="PA2_HIS"/>
    <property type="match status" value="1"/>
</dbReference>
<dbReference type="Proteomes" id="UP001046870">
    <property type="component" value="Chromosome 6"/>
</dbReference>
<keyword evidence="8" id="KW-0443">Lipid metabolism</keyword>
<keyword evidence="14" id="KW-1185">Reference proteome</keyword>
<keyword evidence="9" id="KW-1015">Disulfide bond</keyword>
<dbReference type="Pfam" id="PF05826">
    <property type="entry name" value="Phospholip_A2_2"/>
    <property type="match status" value="2"/>
</dbReference>
<reference evidence="13" key="1">
    <citation type="submission" date="2021-01" db="EMBL/GenBank/DDBJ databases">
        <authorList>
            <person name="Zahm M."/>
            <person name="Roques C."/>
            <person name="Cabau C."/>
            <person name="Klopp C."/>
            <person name="Donnadieu C."/>
            <person name="Jouanno E."/>
            <person name="Lampietro C."/>
            <person name="Louis A."/>
            <person name="Herpin A."/>
            <person name="Echchiki A."/>
            <person name="Berthelot C."/>
            <person name="Parey E."/>
            <person name="Roest-Crollius H."/>
            <person name="Braasch I."/>
            <person name="Postlethwait J."/>
            <person name="Bobe J."/>
            <person name="Montfort J."/>
            <person name="Bouchez O."/>
            <person name="Begum T."/>
            <person name="Mejri S."/>
            <person name="Adams A."/>
            <person name="Chen W.-J."/>
            <person name="Guiguen Y."/>
        </authorList>
    </citation>
    <scope>NUCLEOTIDE SEQUENCE</scope>
    <source>
        <strain evidence="13">YG-15Mar2019-1</strain>
        <tissue evidence="13">Brain</tissue>
    </source>
</reference>
<evidence type="ECO:0000256" key="5">
    <source>
        <dbReference type="ARBA" id="ARBA00022723"/>
    </source>
</evidence>
<keyword evidence="5" id="KW-0479">Metal-binding</keyword>
<dbReference type="Gene3D" id="1.20.90.10">
    <property type="entry name" value="Phospholipase A2 domain"/>
    <property type="match status" value="2"/>
</dbReference>
<name>A0A9D3Q4F6_MEGAT</name>
<dbReference type="InterPro" id="IPR016090">
    <property type="entry name" value="PLA2-like_dom"/>
</dbReference>
<evidence type="ECO:0000313" key="13">
    <source>
        <dbReference type="EMBL" id="KAG7476611.1"/>
    </source>
</evidence>
<evidence type="ECO:0000256" key="7">
    <source>
        <dbReference type="ARBA" id="ARBA00022837"/>
    </source>
</evidence>
<feature type="region of interest" description="Disordered" evidence="10">
    <location>
        <begin position="297"/>
        <end position="372"/>
    </location>
</feature>
<dbReference type="EC" id="3.1.1.4" evidence="3"/>
<feature type="region of interest" description="Disordered" evidence="10">
    <location>
        <begin position="557"/>
        <end position="583"/>
    </location>
</feature>
<dbReference type="FunFam" id="1.20.90.10:FF:000002">
    <property type="entry name" value="Phospholipase A2 group III"/>
    <property type="match status" value="1"/>
</dbReference>
<evidence type="ECO:0000256" key="4">
    <source>
        <dbReference type="ARBA" id="ARBA00022525"/>
    </source>
</evidence>
<proteinExistence type="predicted"/>
<keyword evidence="11" id="KW-0732">Signal</keyword>